<dbReference type="GO" id="GO:0016251">
    <property type="term" value="F:RNA polymerase II general transcription initiation factor activity"/>
    <property type="evidence" value="ECO:0007669"/>
    <property type="project" value="TreeGrafter"/>
</dbReference>
<dbReference type="Pfam" id="PF05236">
    <property type="entry name" value="TAF4"/>
    <property type="match status" value="1"/>
</dbReference>
<protein>
    <recommendedName>
        <fullName evidence="7">Transcription initiation factor TFIID component TAF4 C-terminal domain-containing protein</fullName>
    </recommendedName>
</protein>
<keyword evidence="4" id="KW-0804">Transcription</keyword>
<sequence length="118" mass="13400">MLRRAAKSRSKHEDPEHLKLKQRAKDLQQAEMEEVRQREANLTALAAIGPRKKRKLDESANASSSMTNGPTSSTSSSSSSKSSLRPRVKRVNLRDLLFLMEQDKTLAKTETLYRTFLK</sequence>
<feature type="compositionally biased region" description="Low complexity" evidence="6">
    <location>
        <begin position="63"/>
        <end position="83"/>
    </location>
</feature>
<proteinExistence type="inferred from homology"/>
<dbReference type="GO" id="GO:0006367">
    <property type="term" value="P:transcription initiation at RNA polymerase II promoter"/>
    <property type="evidence" value="ECO:0007669"/>
    <property type="project" value="TreeGrafter"/>
</dbReference>
<dbReference type="GO" id="GO:0003677">
    <property type="term" value="F:DNA binding"/>
    <property type="evidence" value="ECO:0007669"/>
    <property type="project" value="TreeGrafter"/>
</dbReference>
<organism evidence="8 9">
    <name type="scientific">Dreissena polymorpha</name>
    <name type="common">Zebra mussel</name>
    <name type="synonym">Mytilus polymorpha</name>
    <dbReference type="NCBI Taxonomy" id="45954"/>
    <lineage>
        <taxon>Eukaryota</taxon>
        <taxon>Metazoa</taxon>
        <taxon>Spiralia</taxon>
        <taxon>Lophotrochozoa</taxon>
        <taxon>Mollusca</taxon>
        <taxon>Bivalvia</taxon>
        <taxon>Autobranchia</taxon>
        <taxon>Heteroconchia</taxon>
        <taxon>Euheterodonta</taxon>
        <taxon>Imparidentia</taxon>
        <taxon>Neoheterodontei</taxon>
        <taxon>Myida</taxon>
        <taxon>Dreissenoidea</taxon>
        <taxon>Dreissenidae</taxon>
        <taxon>Dreissena</taxon>
    </lineage>
</organism>
<reference evidence="8" key="1">
    <citation type="journal article" date="2019" name="bioRxiv">
        <title>The Genome of the Zebra Mussel, Dreissena polymorpha: A Resource for Invasive Species Research.</title>
        <authorList>
            <person name="McCartney M.A."/>
            <person name="Auch B."/>
            <person name="Kono T."/>
            <person name="Mallez S."/>
            <person name="Zhang Y."/>
            <person name="Obille A."/>
            <person name="Becker A."/>
            <person name="Abrahante J.E."/>
            <person name="Garbe J."/>
            <person name="Badalamenti J.P."/>
            <person name="Herman A."/>
            <person name="Mangelson H."/>
            <person name="Liachko I."/>
            <person name="Sullivan S."/>
            <person name="Sone E.D."/>
            <person name="Koren S."/>
            <person name="Silverstein K.A.T."/>
            <person name="Beckman K.B."/>
            <person name="Gohl D.M."/>
        </authorList>
    </citation>
    <scope>NUCLEOTIDE SEQUENCE</scope>
    <source>
        <strain evidence="8">Duluth1</strain>
        <tissue evidence="8">Whole animal</tissue>
    </source>
</reference>
<evidence type="ECO:0000313" key="8">
    <source>
        <dbReference type="EMBL" id="KAH3769117.1"/>
    </source>
</evidence>
<evidence type="ECO:0000259" key="7">
    <source>
        <dbReference type="Pfam" id="PF05236"/>
    </source>
</evidence>
<feature type="compositionally biased region" description="Basic residues" evidence="6">
    <location>
        <begin position="1"/>
        <end position="10"/>
    </location>
</feature>
<comment type="similarity">
    <text evidence="2">Belongs to the TAF4 family.</text>
</comment>
<keyword evidence="9" id="KW-1185">Reference proteome</keyword>
<evidence type="ECO:0000256" key="6">
    <source>
        <dbReference type="SAM" id="MobiDB-lite"/>
    </source>
</evidence>
<comment type="subcellular location">
    <subcellularLocation>
        <location evidence="1">Nucleus</location>
    </subcellularLocation>
</comment>
<evidence type="ECO:0000256" key="1">
    <source>
        <dbReference type="ARBA" id="ARBA00004123"/>
    </source>
</evidence>
<feature type="compositionally biased region" description="Basic and acidic residues" evidence="6">
    <location>
        <begin position="11"/>
        <end position="22"/>
    </location>
</feature>
<dbReference type="PANTHER" id="PTHR15138:SF14">
    <property type="entry name" value="TRANSCRIPTION INITIATION FACTOR TFIID SUBUNIT 4"/>
    <property type="match status" value="1"/>
</dbReference>
<accession>A0A9D4IE73</accession>
<evidence type="ECO:0000256" key="4">
    <source>
        <dbReference type="ARBA" id="ARBA00023163"/>
    </source>
</evidence>
<feature type="region of interest" description="Disordered" evidence="6">
    <location>
        <begin position="45"/>
        <end position="87"/>
    </location>
</feature>
<evidence type="ECO:0000256" key="3">
    <source>
        <dbReference type="ARBA" id="ARBA00023015"/>
    </source>
</evidence>
<evidence type="ECO:0000256" key="5">
    <source>
        <dbReference type="ARBA" id="ARBA00023242"/>
    </source>
</evidence>
<dbReference type="AlphaFoldDB" id="A0A9D4IE73"/>
<keyword evidence="5" id="KW-0539">Nucleus</keyword>
<dbReference type="EMBL" id="JAIWYP010000009">
    <property type="protein sequence ID" value="KAH3769117.1"/>
    <property type="molecule type" value="Genomic_DNA"/>
</dbReference>
<comment type="caution">
    <text evidence="8">The sequence shown here is derived from an EMBL/GenBank/DDBJ whole genome shotgun (WGS) entry which is preliminary data.</text>
</comment>
<reference evidence="8" key="2">
    <citation type="submission" date="2020-11" db="EMBL/GenBank/DDBJ databases">
        <authorList>
            <person name="McCartney M.A."/>
            <person name="Auch B."/>
            <person name="Kono T."/>
            <person name="Mallez S."/>
            <person name="Becker A."/>
            <person name="Gohl D.M."/>
            <person name="Silverstein K.A.T."/>
            <person name="Koren S."/>
            <person name="Bechman K.B."/>
            <person name="Herman A."/>
            <person name="Abrahante J.E."/>
            <person name="Garbe J."/>
        </authorList>
    </citation>
    <scope>NUCLEOTIDE SEQUENCE</scope>
    <source>
        <strain evidence="8">Duluth1</strain>
        <tissue evidence="8">Whole animal</tissue>
    </source>
</reference>
<gene>
    <name evidence="8" type="ORF">DPMN_170365</name>
</gene>
<dbReference type="InterPro" id="IPR007900">
    <property type="entry name" value="TAF4_C"/>
</dbReference>
<keyword evidence="3" id="KW-0805">Transcription regulation</keyword>
<dbReference type="Proteomes" id="UP000828390">
    <property type="component" value="Unassembled WGS sequence"/>
</dbReference>
<dbReference type="PANTHER" id="PTHR15138">
    <property type="entry name" value="TRANSCRIPTION INITIATION FACTOR TFIID SUBUNIT 4"/>
    <property type="match status" value="1"/>
</dbReference>
<feature type="region of interest" description="Disordered" evidence="6">
    <location>
        <begin position="1"/>
        <end position="22"/>
    </location>
</feature>
<name>A0A9D4IE73_DREPO</name>
<dbReference type="GO" id="GO:0005669">
    <property type="term" value="C:transcription factor TFIID complex"/>
    <property type="evidence" value="ECO:0007669"/>
    <property type="project" value="InterPro"/>
</dbReference>
<dbReference type="InterPro" id="IPR045144">
    <property type="entry name" value="TAF4"/>
</dbReference>
<feature type="domain" description="Transcription initiation factor TFIID component TAF4 C-terminal" evidence="7">
    <location>
        <begin position="1"/>
        <end position="114"/>
    </location>
</feature>
<evidence type="ECO:0000313" key="9">
    <source>
        <dbReference type="Proteomes" id="UP000828390"/>
    </source>
</evidence>
<evidence type="ECO:0000256" key="2">
    <source>
        <dbReference type="ARBA" id="ARBA00006178"/>
    </source>
</evidence>